<dbReference type="EMBL" id="RWGY01000011">
    <property type="protein sequence ID" value="TVU31366.1"/>
    <property type="molecule type" value="Genomic_DNA"/>
</dbReference>
<proteinExistence type="predicted"/>
<accession>A0A5J9V616</accession>
<gene>
    <name evidence="1" type="ORF">EJB05_23049</name>
</gene>
<comment type="caution">
    <text evidence="1">The sequence shown here is derived from an EMBL/GenBank/DDBJ whole genome shotgun (WGS) entry which is preliminary data.</text>
</comment>
<keyword evidence="2" id="KW-1185">Reference proteome</keyword>
<protein>
    <submittedName>
        <fullName evidence="1">Uncharacterized protein</fullName>
    </submittedName>
</protein>
<feature type="non-terminal residue" evidence="1">
    <location>
        <position position="1"/>
    </location>
</feature>
<evidence type="ECO:0000313" key="2">
    <source>
        <dbReference type="Proteomes" id="UP000324897"/>
    </source>
</evidence>
<sequence length="53" mass="5770">LLIQGLILNAQHASGIGDLSHMKKTPPKKTVMCPIKMEESLRLSMDAHLNDGS</sequence>
<name>A0A5J9V616_9POAL</name>
<dbReference type="Proteomes" id="UP000324897">
    <property type="component" value="Chromosome 1"/>
</dbReference>
<dbReference type="AlphaFoldDB" id="A0A5J9V616"/>
<evidence type="ECO:0000313" key="1">
    <source>
        <dbReference type="EMBL" id="TVU31366.1"/>
    </source>
</evidence>
<organism evidence="1 2">
    <name type="scientific">Eragrostis curvula</name>
    <name type="common">weeping love grass</name>
    <dbReference type="NCBI Taxonomy" id="38414"/>
    <lineage>
        <taxon>Eukaryota</taxon>
        <taxon>Viridiplantae</taxon>
        <taxon>Streptophyta</taxon>
        <taxon>Embryophyta</taxon>
        <taxon>Tracheophyta</taxon>
        <taxon>Spermatophyta</taxon>
        <taxon>Magnoliopsida</taxon>
        <taxon>Liliopsida</taxon>
        <taxon>Poales</taxon>
        <taxon>Poaceae</taxon>
        <taxon>PACMAD clade</taxon>
        <taxon>Chloridoideae</taxon>
        <taxon>Eragrostideae</taxon>
        <taxon>Eragrostidinae</taxon>
        <taxon>Eragrostis</taxon>
    </lineage>
</organism>
<reference evidence="1 2" key="1">
    <citation type="journal article" date="2019" name="Sci. Rep.">
        <title>A high-quality genome of Eragrostis curvula grass provides insights into Poaceae evolution and supports new strategies to enhance forage quality.</title>
        <authorList>
            <person name="Carballo J."/>
            <person name="Santos B.A.C.M."/>
            <person name="Zappacosta D."/>
            <person name="Garbus I."/>
            <person name="Selva J.P."/>
            <person name="Gallo C.A."/>
            <person name="Diaz A."/>
            <person name="Albertini E."/>
            <person name="Caccamo M."/>
            <person name="Echenique V."/>
        </authorList>
    </citation>
    <scope>NUCLEOTIDE SEQUENCE [LARGE SCALE GENOMIC DNA]</scope>
    <source>
        <strain evidence="2">cv. Victoria</strain>
        <tissue evidence="1">Leaf</tissue>
    </source>
</reference>